<keyword evidence="4" id="KW-1185">Reference proteome</keyword>
<name>A0ABT2Y511_9MOLU</name>
<dbReference type="PROSITE" id="PS51257">
    <property type="entry name" value="PROKAR_LIPOPROTEIN"/>
    <property type="match status" value="1"/>
</dbReference>
<comment type="caution">
    <text evidence="3">The sequence shown here is derived from an EMBL/GenBank/DDBJ whole genome shotgun (WGS) entry which is preliminary data.</text>
</comment>
<dbReference type="SUPFAM" id="SSF82153">
    <property type="entry name" value="FAS1 domain"/>
    <property type="match status" value="5"/>
</dbReference>
<dbReference type="InterPro" id="IPR000782">
    <property type="entry name" value="FAS1_domain"/>
</dbReference>
<evidence type="ECO:0000256" key="1">
    <source>
        <dbReference type="SAM" id="SignalP"/>
    </source>
</evidence>
<gene>
    <name evidence="3" type="ORF">N7548_03140</name>
</gene>
<protein>
    <submittedName>
        <fullName evidence="3">Fasciclin domain-containing protein</fullName>
    </submittedName>
</protein>
<proteinExistence type="predicted"/>
<dbReference type="PANTHER" id="PTHR10900">
    <property type="entry name" value="PERIOSTIN-RELATED"/>
    <property type="match status" value="1"/>
</dbReference>
<feature type="domain" description="FAS1" evidence="2">
    <location>
        <begin position="675"/>
        <end position="815"/>
    </location>
</feature>
<dbReference type="Proteomes" id="UP001177160">
    <property type="component" value="Unassembled WGS sequence"/>
</dbReference>
<evidence type="ECO:0000313" key="4">
    <source>
        <dbReference type="Proteomes" id="UP001177160"/>
    </source>
</evidence>
<dbReference type="RefSeq" id="WP_263607969.1">
    <property type="nucleotide sequence ID" value="NZ_JAOVQM010000002.1"/>
</dbReference>
<feature type="domain" description="FAS1" evidence="2">
    <location>
        <begin position="247"/>
        <end position="381"/>
    </location>
</feature>
<feature type="domain" description="FAS1" evidence="2">
    <location>
        <begin position="389"/>
        <end position="527"/>
    </location>
</feature>
<feature type="chain" id="PRO_5045996289" evidence="1">
    <location>
        <begin position="23"/>
        <end position="966"/>
    </location>
</feature>
<dbReference type="InterPro" id="IPR036378">
    <property type="entry name" value="FAS1_dom_sf"/>
</dbReference>
<feature type="domain" description="FAS1" evidence="2">
    <location>
        <begin position="826"/>
        <end position="963"/>
    </location>
</feature>
<evidence type="ECO:0000313" key="3">
    <source>
        <dbReference type="EMBL" id="MCV2231816.1"/>
    </source>
</evidence>
<evidence type="ECO:0000259" key="2">
    <source>
        <dbReference type="PROSITE" id="PS50213"/>
    </source>
</evidence>
<keyword evidence="1" id="KW-0732">Signal</keyword>
<dbReference type="PROSITE" id="PS50213">
    <property type="entry name" value="FAS1"/>
    <property type="match status" value="5"/>
</dbReference>
<dbReference type="Pfam" id="PF02469">
    <property type="entry name" value="Fasciclin"/>
    <property type="match status" value="5"/>
</dbReference>
<dbReference type="PANTHER" id="PTHR10900:SF77">
    <property type="entry name" value="FI19380P1"/>
    <property type="match status" value="1"/>
</dbReference>
<accession>A0ABT2Y511</accession>
<reference evidence="3" key="1">
    <citation type="submission" date="2022-09" db="EMBL/GenBank/DDBJ databases">
        <title>Novel Mycoplasma species identified in domestic and wild animals.</title>
        <authorList>
            <person name="Volokhov D.V."/>
            <person name="Furtak V.A."/>
            <person name="Zagorodnyaya T.A."/>
        </authorList>
    </citation>
    <scope>NUCLEOTIDE SEQUENCE</scope>
    <source>
        <strain evidence="3">Oakley</strain>
    </source>
</reference>
<organism evidence="3 4">
    <name type="scientific">Paracholeplasma manati</name>
    <dbReference type="NCBI Taxonomy" id="591373"/>
    <lineage>
        <taxon>Bacteria</taxon>
        <taxon>Bacillati</taxon>
        <taxon>Mycoplasmatota</taxon>
        <taxon>Mollicutes</taxon>
        <taxon>Acholeplasmatales</taxon>
        <taxon>Acholeplasmataceae</taxon>
        <taxon>Paracholeplasma</taxon>
    </lineage>
</organism>
<dbReference type="SMART" id="SM00554">
    <property type="entry name" value="FAS1"/>
    <property type="match status" value="5"/>
</dbReference>
<dbReference type="Gene3D" id="2.30.180.10">
    <property type="entry name" value="FAS1 domain"/>
    <property type="match status" value="5"/>
</dbReference>
<feature type="domain" description="FAS1" evidence="2">
    <location>
        <begin position="532"/>
        <end position="670"/>
    </location>
</feature>
<sequence>MIKKVFGLFVALSFVLILAACAEPSAIQKSFEEQALDYNIHLKALIQSGYLSTVDSYHPYTIQIENETEPKTYQARRLVFAYTDEQYNDLFLELGIKERDFYCIADFDAFMKNTILDSEIDQKSFPLNYLGIVDTPAQITNVPTLHGDYFTVARYSVNYNRKFSSGSIYANLDISDFLDENGLFTQDMYLEHIYEKYTIEELEELLIERAERTISLIDLVKYKFGYYYVPSEIFWPSGIELPEAGPKCSVSKLIEVENKTSAFYGLVTGASTLTDLAGTENYTTFAPSNDELKAILDNKNGRFTKDEATRDKEEFLQNHTVLGSYSFADLRDMAPYTLESLSGNNLYVVSDGTRVFINGYEIKESDMAATNGFVHELDGVLYRPVRSTDKNLVEVLEASDEFSVLSSHLSTLNLSPTLTEGDYTVIAPSKTSYEAWLSLRELSIDSTADHELITNTLLSHVIPGSYSVDQLLNMTKSSPILFETLAEGGMIEISQDASKVLYANGVPFLSDSLSASNGYVHSIDSVLEPEVLLDLFELITSLEDLSRFDELLDILAQNAIFLPVDDYTLFAPTNDAILDWMIETNIDIYSPNAVDTVYAFVQSHMASGINSRAQLSSLSANGPTDVPSLLPNVSITISQDTEGNLYANGVMVVNSYEALNGVIHTVNTVLLPDEPNTLLSVLTDLGQFSIFLQLMEGAGLQSYLTTVEGTYTVFAPTNPAFEALMAELQIDVAGLSALPGLEGILQYHIVEGTLTRTDLNTRFDNDNTLLTTLLMNRDLLLSKNLDDQLTVNDIVLLPNDGPADNGYVFGIGAVLMPEPSEEEPVMGNIIDVLNEGGVFTTLVAALETTGLDLLLVGTEPYTVFAPLDGYFMVKMIQDEITLETLLADPGLLEFLRSHIVLGSWDADSLKALVLSGQNIISTLNGNLLTISETDGYLFINGKDIIVPNMLATNGVVHSMAGFLVDL</sequence>
<feature type="signal peptide" evidence="1">
    <location>
        <begin position="1"/>
        <end position="22"/>
    </location>
</feature>
<dbReference type="EMBL" id="JAOVQM010000002">
    <property type="protein sequence ID" value="MCV2231816.1"/>
    <property type="molecule type" value="Genomic_DNA"/>
</dbReference>
<dbReference type="InterPro" id="IPR050904">
    <property type="entry name" value="Adhesion/Biosynth-related"/>
</dbReference>